<dbReference type="RefSeq" id="WP_146323939.1">
    <property type="nucleotide sequence ID" value="NZ_BAABLR010000007.1"/>
</dbReference>
<evidence type="ECO:0000313" key="2">
    <source>
        <dbReference type="EMBL" id="TWT26663.1"/>
    </source>
</evidence>
<feature type="region of interest" description="Disordered" evidence="1">
    <location>
        <begin position="1"/>
        <end position="107"/>
    </location>
</feature>
<proteinExistence type="predicted"/>
<feature type="compositionally biased region" description="Gly residues" evidence="1">
    <location>
        <begin position="1"/>
        <end position="20"/>
    </location>
</feature>
<sequence>MVASTGGSGASSGEAAGRGEGASDRPDRCDRRQHRRRRAVRECQTPGVDKSPDLPSKASRIGAPRAASEGYEQRGYERGGSAADLETHGGFSEDFWRSEMPPHWGKS</sequence>
<dbReference type="EMBL" id="VOHM01000007">
    <property type="protein sequence ID" value="TWT26663.1"/>
    <property type="molecule type" value="Genomic_DNA"/>
</dbReference>
<comment type="caution">
    <text evidence="2">The sequence shown here is derived from an EMBL/GenBank/DDBJ whole genome shotgun (WGS) entry which is preliminary data.</text>
</comment>
<organism evidence="2 3">
    <name type="scientific">Corynebacterium canis</name>
    <dbReference type="NCBI Taxonomy" id="679663"/>
    <lineage>
        <taxon>Bacteria</taxon>
        <taxon>Bacillati</taxon>
        <taxon>Actinomycetota</taxon>
        <taxon>Actinomycetes</taxon>
        <taxon>Mycobacteriales</taxon>
        <taxon>Corynebacteriaceae</taxon>
        <taxon>Corynebacterium</taxon>
    </lineage>
</organism>
<accession>A0A5C5UM53</accession>
<dbReference type="AlphaFoldDB" id="A0A5C5UM53"/>
<dbReference type="Proteomes" id="UP000320791">
    <property type="component" value="Unassembled WGS sequence"/>
</dbReference>
<evidence type="ECO:0000313" key="3">
    <source>
        <dbReference type="Proteomes" id="UP000320791"/>
    </source>
</evidence>
<keyword evidence="3" id="KW-1185">Reference proteome</keyword>
<name>A0A5C5UM53_9CORY</name>
<evidence type="ECO:0000256" key="1">
    <source>
        <dbReference type="SAM" id="MobiDB-lite"/>
    </source>
</evidence>
<feature type="compositionally biased region" description="Basic and acidic residues" evidence="1">
    <location>
        <begin position="21"/>
        <end position="30"/>
    </location>
</feature>
<gene>
    <name evidence="2" type="ORF">FRX94_04510</name>
</gene>
<reference evidence="2 3" key="1">
    <citation type="submission" date="2019-08" db="EMBL/GenBank/DDBJ databases">
        <authorList>
            <person name="Lei W."/>
        </authorList>
    </citation>
    <scope>NUCLEOTIDE SEQUENCE [LARGE SCALE GENOMIC DNA]</scope>
    <source>
        <strain evidence="2 3">CCUG 58627</strain>
    </source>
</reference>
<protein>
    <submittedName>
        <fullName evidence="2">Uncharacterized protein</fullName>
    </submittedName>
</protein>